<dbReference type="InterPro" id="IPR036249">
    <property type="entry name" value="Thioredoxin-like_sf"/>
</dbReference>
<keyword evidence="8" id="KW-1185">Reference proteome</keyword>
<feature type="signal peptide" evidence="5">
    <location>
        <begin position="1"/>
        <end position="22"/>
    </location>
</feature>
<dbReference type="RefSeq" id="WP_204475462.1">
    <property type="nucleotide sequence ID" value="NZ_JACJJW010000011.1"/>
</dbReference>
<dbReference type="CDD" id="cd02966">
    <property type="entry name" value="TlpA_like_family"/>
    <property type="match status" value="1"/>
</dbReference>
<evidence type="ECO:0000313" key="8">
    <source>
        <dbReference type="Proteomes" id="UP000703295"/>
    </source>
</evidence>
<gene>
    <name evidence="7" type="ORF">H6A31_06020</name>
</gene>
<organism evidence="7 8">
    <name type="scientific">Bacteroides mediterraneensis</name>
    <dbReference type="NCBI Taxonomy" id="1841856"/>
    <lineage>
        <taxon>Bacteria</taxon>
        <taxon>Pseudomonadati</taxon>
        <taxon>Bacteroidota</taxon>
        <taxon>Bacteroidia</taxon>
        <taxon>Bacteroidales</taxon>
        <taxon>Bacteroidaceae</taxon>
        <taxon>Bacteroides</taxon>
    </lineage>
</organism>
<dbReference type="PANTHER" id="PTHR42852">
    <property type="entry name" value="THIOL:DISULFIDE INTERCHANGE PROTEIN DSBE"/>
    <property type="match status" value="1"/>
</dbReference>
<dbReference type="InterPro" id="IPR050553">
    <property type="entry name" value="Thioredoxin_ResA/DsbE_sf"/>
</dbReference>
<feature type="domain" description="Thioredoxin" evidence="6">
    <location>
        <begin position="369"/>
        <end position="514"/>
    </location>
</feature>
<protein>
    <submittedName>
        <fullName evidence="7">TlpA family protein disulfide reductase</fullName>
    </submittedName>
</protein>
<sequence length="514" mass="57072">MKNICGWICLLCLCFLSLQAQAGRKKVLEYPGFVWANTSEIEFKRMILTEEQTQVDAVMYGKPGTPLVISSQAMLKGANGAVARLREADKISIDGVTEPEVIGEDGRLEVTLSFAPLQSDVHEVDFVEPEMGWNIFGIQLSRKEPYIYVPNFLTSDTSMDSNELPEPGLSEGKAVVNGYILGYDSKMALLGELVYEDGLFPQPWTLPVKIRQDGSFHLETELYQPVLTSLKLGEASLSLFLVPDEELTVYIHLPRLSMSCSHLLGRHYEKKEKAWFDGAAETINRELSVGNKSALEAYQAVEKDLMERPEIAGKLKADSEKVKPVCERLLAASSLTSDDVKILRTLEFPEIRTYVETVAQALQLNAARVVSTKEAVVASLDTQVAGADILPRIIAPHKGRAILIDFWATWCGPCRKSMQVMLPLKKTLASKDIVYIYLTGPSSPESIWKAALSKMTGVHYRLTDAQWKYLCSSYGVTGIPAYLIISHDGKLQARYVGFPGVDVLQEDLLRAVEE</sequence>
<evidence type="ECO:0000256" key="1">
    <source>
        <dbReference type="ARBA" id="ARBA00004196"/>
    </source>
</evidence>
<dbReference type="PROSITE" id="PS51352">
    <property type="entry name" value="THIOREDOXIN_2"/>
    <property type="match status" value="1"/>
</dbReference>
<dbReference type="Gene3D" id="3.40.30.10">
    <property type="entry name" value="Glutaredoxin"/>
    <property type="match status" value="1"/>
</dbReference>
<proteinExistence type="predicted"/>
<evidence type="ECO:0000256" key="3">
    <source>
        <dbReference type="ARBA" id="ARBA00023157"/>
    </source>
</evidence>
<comment type="caution">
    <text evidence="7">The sequence shown here is derived from an EMBL/GenBank/DDBJ whole genome shotgun (WGS) entry which is preliminary data.</text>
</comment>
<dbReference type="InterPro" id="IPR013766">
    <property type="entry name" value="Thioredoxin_domain"/>
</dbReference>
<evidence type="ECO:0000256" key="5">
    <source>
        <dbReference type="SAM" id="SignalP"/>
    </source>
</evidence>
<keyword evidence="5" id="KW-0732">Signal</keyword>
<keyword evidence="4" id="KW-0676">Redox-active center</keyword>
<accession>A0ABS2EUL7</accession>
<dbReference type="PROSITE" id="PS00194">
    <property type="entry name" value="THIOREDOXIN_1"/>
    <property type="match status" value="1"/>
</dbReference>
<dbReference type="Pfam" id="PF13905">
    <property type="entry name" value="Thioredoxin_8"/>
    <property type="match status" value="1"/>
</dbReference>
<evidence type="ECO:0000313" key="7">
    <source>
        <dbReference type="EMBL" id="MBM6758238.1"/>
    </source>
</evidence>
<dbReference type="EMBL" id="JACJJW010000011">
    <property type="protein sequence ID" value="MBM6758238.1"/>
    <property type="molecule type" value="Genomic_DNA"/>
</dbReference>
<evidence type="ECO:0000259" key="6">
    <source>
        <dbReference type="PROSITE" id="PS51352"/>
    </source>
</evidence>
<keyword evidence="2" id="KW-0201">Cytochrome c-type biogenesis</keyword>
<keyword evidence="3" id="KW-1015">Disulfide bond</keyword>
<evidence type="ECO:0000256" key="4">
    <source>
        <dbReference type="ARBA" id="ARBA00023284"/>
    </source>
</evidence>
<feature type="chain" id="PRO_5046700799" evidence="5">
    <location>
        <begin position="23"/>
        <end position="514"/>
    </location>
</feature>
<name>A0ABS2EUL7_9BACE</name>
<evidence type="ECO:0000256" key="2">
    <source>
        <dbReference type="ARBA" id="ARBA00022748"/>
    </source>
</evidence>
<dbReference type="PANTHER" id="PTHR42852:SF6">
    <property type="entry name" value="THIOL:DISULFIDE INTERCHANGE PROTEIN DSBE"/>
    <property type="match status" value="1"/>
</dbReference>
<dbReference type="InterPro" id="IPR012336">
    <property type="entry name" value="Thioredoxin-like_fold"/>
</dbReference>
<dbReference type="Proteomes" id="UP000703295">
    <property type="component" value="Unassembled WGS sequence"/>
</dbReference>
<dbReference type="InterPro" id="IPR017937">
    <property type="entry name" value="Thioredoxin_CS"/>
</dbReference>
<dbReference type="SUPFAM" id="SSF52833">
    <property type="entry name" value="Thioredoxin-like"/>
    <property type="match status" value="1"/>
</dbReference>
<comment type="subcellular location">
    <subcellularLocation>
        <location evidence="1">Cell envelope</location>
    </subcellularLocation>
</comment>
<reference evidence="7 8" key="1">
    <citation type="journal article" date="2021" name="Sci. Rep.">
        <title>The distribution of antibiotic resistance genes in chicken gut microbiota commensals.</title>
        <authorList>
            <person name="Juricova H."/>
            <person name="Matiasovicova J."/>
            <person name="Kubasova T."/>
            <person name="Cejkova D."/>
            <person name="Rychlik I."/>
        </authorList>
    </citation>
    <scope>NUCLEOTIDE SEQUENCE [LARGE SCALE GENOMIC DNA]</scope>
    <source>
        <strain evidence="7 8">An801</strain>
    </source>
</reference>